<dbReference type="EMBL" id="CAJNOR010001173">
    <property type="protein sequence ID" value="CAF1090650.1"/>
    <property type="molecule type" value="Genomic_DNA"/>
</dbReference>
<dbReference type="AlphaFoldDB" id="A0A814NBU4"/>
<name>A0A814NBU4_ADIRI</name>
<accession>A0A814NBU4</accession>
<feature type="domain" description="UMA" evidence="1">
    <location>
        <begin position="41"/>
        <end position="87"/>
    </location>
</feature>
<dbReference type="InterPro" id="IPR023340">
    <property type="entry name" value="UMA"/>
</dbReference>
<organism evidence="2 4">
    <name type="scientific">Adineta ricciae</name>
    <name type="common">Rotifer</name>
    <dbReference type="NCBI Taxonomy" id="249248"/>
    <lineage>
        <taxon>Eukaryota</taxon>
        <taxon>Metazoa</taxon>
        <taxon>Spiralia</taxon>
        <taxon>Gnathifera</taxon>
        <taxon>Rotifera</taxon>
        <taxon>Eurotatoria</taxon>
        <taxon>Bdelloidea</taxon>
        <taxon>Adinetida</taxon>
        <taxon>Adinetidae</taxon>
        <taxon>Adineta</taxon>
    </lineage>
</organism>
<dbReference type="EMBL" id="CAJNOJ010000107">
    <property type="protein sequence ID" value="CAF1125772.1"/>
    <property type="molecule type" value="Genomic_DNA"/>
</dbReference>
<proteinExistence type="predicted"/>
<evidence type="ECO:0000313" key="4">
    <source>
        <dbReference type="Proteomes" id="UP000663828"/>
    </source>
</evidence>
<sequence>MSQSYTNGQKSNQYGRYSSVSNDEYNHSLNNAAALSLQGFVDDIPFQINSKYQTIIVPNVDIPQYATSKIRDILAEPIDFTLEKKVLLEALEDVQRKKKEIEADTLRQQQVSSPSTTVTTNVQPINSIPVLSHPHTTTVPFPVNYMPPPPLPHLSNAHPPVHIPVPIQTSFPVTPAPLPLPVSSKPSISPSYHLPSVRDIYYPDVNRQAYTVPVSVPSIIPSNTLSLPTPIHSTDSSPNSVKQNNRSFNNCDSTATNDLTATFDGALGSDDPFHDAELKSLNDAAELRHLYTAIATANTIRR</sequence>
<evidence type="ECO:0000313" key="2">
    <source>
        <dbReference type="EMBL" id="CAF1090650.1"/>
    </source>
</evidence>
<dbReference type="PROSITE" id="PS51497">
    <property type="entry name" value="UMA"/>
    <property type="match status" value="1"/>
</dbReference>
<protein>
    <recommendedName>
        <fullName evidence="1">UMA domain-containing protein</fullName>
    </recommendedName>
</protein>
<evidence type="ECO:0000259" key="1">
    <source>
        <dbReference type="PROSITE" id="PS51497"/>
    </source>
</evidence>
<evidence type="ECO:0000313" key="3">
    <source>
        <dbReference type="EMBL" id="CAF1125772.1"/>
    </source>
</evidence>
<gene>
    <name evidence="3" type="ORF">EDS130_LOCUS21304</name>
    <name evidence="2" type="ORF">XAT740_LOCUS17819</name>
</gene>
<dbReference type="OrthoDB" id="10039456at2759"/>
<reference evidence="2" key="1">
    <citation type="submission" date="2021-02" db="EMBL/GenBank/DDBJ databases">
        <authorList>
            <person name="Nowell W R."/>
        </authorList>
    </citation>
    <scope>NUCLEOTIDE SEQUENCE</scope>
</reference>
<dbReference type="Proteomes" id="UP000663852">
    <property type="component" value="Unassembled WGS sequence"/>
</dbReference>
<dbReference type="Proteomes" id="UP000663828">
    <property type="component" value="Unassembled WGS sequence"/>
</dbReference>
<keyword evidence="4" id="KW-1185">Reference proteome</keyword>
<comment type="caution">
    <text evidence="2">The sequence shown here is derived from an EMBL/GenBank/DDBJ whole genome shotgun (WGS) entry which is preliminary data.</text>
</comment>